<name>A0A3D3TLX0_9BACT</name>
<comment type="caution">
    <text evidence="2">The sequence shown here is derived from an EMBL/GenBank/DDBJ whole genome shotgun (WGS) entry which is preliminary data.</text>
</comment>
<evidence type="ECO:0000313" key="3">
    <source>
        <dbReference type="Proteomes" id="UP000264215"/>
    </source>
</evidence>
<dbReference type="AlphaFoldDB" id="A0A3D3TLX0"/>
<dbReference type="Proteomes" id="UP000264215">
    <property type="component" value="Unassembled WGS sequence"/>
</dbReference>
<gene>
    <name evidence="2" type="ORF">DIT26_02000</name>
</gene>
<organism evidence="2 3">
    <name type="scientific">Mesotoga infera</name>
    <dbReference type="NCBI Taxonomy" id="1236046"/>
    <lineage>
        <taxon>Bacteria</taxon>
        <taxon>Thermotogati</taxon>
        <taxon>Thermotogota</taxon>
        <taxon>Thermotogae</taxon>
        <taxon>Kosmotogales</taxon>
        <taxon>Kosmotogaceae</taxon>
        <taxon>Mesotoga</taxon>
    </lineage>
</organism>
<keyword evidence="1" id="KW-0472">Membrane</keyword>
<proteinExistence type="predicted"/>
<sequence>MMKKDARLIAELSVLSLSLLVIVSQLSLSKRPSDAIAQFSYYTLQTNLIILVVAFAISYSTEDAKSHLEPTKYYKS</sequence>
<accession>A0A3D3TLX0</accession>
<protein>
    <submittedName>
        <fullName evidence="2">Uncharacterized protein</fullName>
    </submittedName>
</protein>
<keyword evidence="1" id="KW-1133">Transmembrane helix</keyword>
<reference evidence="2 3" key="1">
    <citation type="journal article" date="2018" name="Nat. Biotechnol.">
        <title>A standardized bacterial taxonomy based on genome phylogeny substantially revises the tree of life.</title>
        <authorList>
            <person name="Parks D.H."/>
            <person name="Chuvochina M."/>
            <person name="Waite D.W."/>
            <person name="Rinke C."/>
            <person name="Skarshewski A."/>
            <person name="Chaumeil P.A."/>
            <person name="Hugenholtz P."/>
        </authorList>
    </citation>
    <scope>NUCLEOTIDE SEQUENCE [LARGE SCALE GENOMIC DNA]</scope>
    <source>
        <strain evidence="2">UBA9905</strain>
    </source>
</reference>
<feature type="transmembrane region" description="Helical" evidence="1">
    <location>
        <begin position="39"/>
        <end position="59"/>
    </location>
</feature>
<keyword evidence="1" id="KW-0812">Transmembrane</keyword>
<evidence type="ECO:0000256" key="1">
    <source>
        <dbReference type="SAM" id="Phobius"/>
    </source>
</evidence>
<dbReference type="EMBL" id="DQBS01000049">
    <property type="protein sequence ID" value="HCO69352.1"/>
    <property type="molecule type" value="Genomic_DNA"/>
</dbReference>
<evidence type="ECO:0000313" key="2">
    <source>
        <dbReference type="EMBL" id="HCO69352.1"/>
    </source>
</evidence>